<protein>
    <submittedName>
        <fullName evidence="3">Glucokinase</fullName>
        <ecNumber evidence="3">2.7.1.2</ecNumber>
    </submittedName>
</protein>
<dbReference type="Gene3D" id="3.30.420.40">
    <property type="match status" value="1"/>
</dbReference>
<sequence>MAKVIAGDIGGTKTRLAVAEVTGTGIKVERECSYPSRDFGSFEILLADFLGDTAVPDCAAFGIAGPVQGRAVRTTNLPWYIDAAALQRRFGFKACELLNDLEATACGLPALGVEDLLTLQQGSVDVRGNAAVIAAGTGLGEAGLFWDGQRHRPYATEGGHASFCPRDDVEVELLRHLRKIHGHVSWERVVSGMGLVDLHDFLRVYRRAVPPRWLEEDMRTGDAAAAISRAALDGSDDICIETLGRFVELYGAEAGNLALKTMSREGVYVGGGIAPKILSLLQRGTFVESFLAKGRMRPLLESMPVRVILNERVALYGPALHAARIAEAG</sequence>
<dbReference type="SUPFAM" id="SSF53067">
    <property type="entry name" value="Actin-like ATPase domain"/>
    <property type="match status" value="1"/>
</dbReference>
<comment type="caution">
    <text evidence="3">The sequence shown here is derived from an EMBL/GenBank/DDBJ whole genome shotgun (WGS) entry which is preliminary data.</text>
</comment>
<dbReference type="InterPro" id="IPR043129">
    <property type="entry name" value="ATPase_NBD"/>
</dbReference>
<reference evidence="3" key="1">
    <citation type="submission" date="2016-10" db="EMBL/GenBank/DDBJ databases">
        <title>Sequence of Gallionella enrichment culture.</title>
        <authorList>
            <person name="Poehlein A."/>
            <person name="Muehling M."/>
            <person name="Daniel R."/>
        </authorList>
    </citation>
    <scope>NUCLEOTIDE SEQUENCE</scope>
</reference>
<dbReference type="PANTHER" id="PTHR47363">
    <property type="entry name" value="GLUCOKINASE"/>
    <property type="match status" value="1"/>
</dbReference>
<dbReference type="GO" id="GO:0006096">
    <property type="term" value="P:glycolytic process"/>
    <property type="evidence" value="ECO:0007669"/>
    <property type="project" value="InterPro"/>
</dbReference>
<dbReference type="AlphaFoldDB" id="A0A1J5TCA6"/>
<dbReference type="InterPro" id="IPR003836">
    <property type="entry name" value="Glucokinase"/>
</dbReference>
<dbReference type="GO" id="GO:0005524">
    <property type="term" value="F:ATP binding"/>
    <property type="evidence" value="ECO:0007669"/>
    <property type="project" value="InterPro"/>
</dbReference>
<keyword evidence="2 3" id="KW-0418">Kinase</keyword>
<evidence type="ECO:0000256" key="1">
    <source>
        <dbReference type="ARBA" id="ARBA00022679"/>
    </source>
</evidence>
<name>A0A1J5TCA6_9ZZZZ</name>
<evidence type="ECO:0000313" key="3">
    <source>
        <dbReference type="EMBL" id="OIR13848.1"/>
    </source>
</evidence>
<dbReference type="GO" id="GO:0005536">
    <property type="term" value="F:D-glucose binding"/>
    <property type="evidence" value="ECO:0007669"/>
    <property type="project" value="InterPro"/>
</dbReference>
<dbReference type="EC" id="2.7.1.2" evidence="3"/>
<dbReference type="HAMAP" id="MF_00524">
    <property type="entry name" value="Glucokinase"/>
    <property type="match status" value="1"/>
</dbReference>
<evidence type="ECO:0000256" key="2">
    <source>
        <dbReference type="ARBA" id="ARBA00022777"/>
    </source>
</evidence>
<dbReference type="CDD" id="cd24008">
    <property type="entry name" value="ASKHA_NBD_GLK"/>
    <property type="match status" value="1"/>
</dbReference>
<gene>
    <name evidence="3" type="primary">glk_2</name>
    <name evidence="3" type="ORF">GALL_49840</name>
</gene>
<proteinExistence type="inferred from homology"/>
<keyword evidence="1 3" id="KW-0808">Transferase</keyword>
<dbReference type="GO" id="GO:0004340">
    <property type="term" value="F:glucokinase activity"/>
    <property type="evidence" value="ECO:0007669"/>
    <property type="project" value="UniProtKB-EC"/>
</dbReference>
<dbReference type="NCBIfam" id="TIGR00749">
    <property type="entry name" value="glk"/>
    <property type="match status" value="1"/>
</dbReference>
<organism evidence="3">
    <name type="scientific">mine drainage metagenome</name>
    <dbReference type="NCBI Taxonomy" id="410659"/>
    <lineage>
        <taxon>unclassified sequences</taxon>
        <taxon>metagenomes</taxon>
        <taxon>ecological metagenomes</taxon>
    </lineage>
</organism>
<accession>A0A1J5TCA6</accession>
<dbReference type="PANTHER" id="PTHR47363:SF1">
    <property type="entry name" value="GLUCOKINASE"/>
    <property type="match status" value="1"/>
</dbReference>
<dbReference type="Pfam" id="PF02685">
    <property type="entry name" value="Glucokinase"/>
    <property type="match status" value="1"/>
</dbReference>
<dbReference type="EMBL" id="MLJW01000013">
    <property type="protein sequence ID" value="OIR13848.1"/>
    <property type="molecule type" value="Genomic_DNA"/>
</dbReference>
<dbReference type="Gene3D" id="3.40.367.20">
    <property type="match status" value="1"/>
</dbReference>